<dbReference type="AlphaFoldDB" id="A0AAN7Y5H9"/>
<evidence type="ECO:0000313" key="3">
    <source>
        <dbReference type="Proteomes" id="UP001309876"/>
    </source>
</evidence>
<sequence>MSFTFKSDGPKARPERVKPIPSQPSLSRSRSSSIASTASFASAVENHHDHHASQSETPSAPPKPAVHFSPEEENEMIEASHSLKAAANKQFATKDYSSAISTYDKALAELPIYLDYELAVLQSNIAACHLQLKEWKEAITSAEQGLENLEREMPMPKQKQKPNMKDDKPSSAKNNSTPAAQQENNEDQIVELPDDEDEEATAEALRKLNLSDQRKTDITRIRTKLLLRRARAKVMICEQPPPTTTSTASLSPDTDPESETTPTPPQRKKPLPNSILETGSHWSHLSTALADYQTLSTPEYFRTLPPQDQKTVIEMLRSLPARVEEAKKRDVDEMMGKLKDLGNGLLKPFGLSTDMFKMTQDPKTGGWSMNFGK</sequence>
<proteinExistence type="predicted"/>
<feature type="region of interest" description="Disordered" evidence="1">
    <location>
        <begin position="147"/>
        <end position="186"/>
    </location>
</feature>
<protein>
    <submittedName>
        <fullName evidence="2">Uncharacterized protein</fullName>
    </submittedName>
</protein>
<feature type="region of interest" description="Disordered" evidence="1">
    <location>
        <begin position="1"/>
        <end position="74"/>
    </location>
</feature>
<comment type="caution">
    <text evidence="2">The sequence shown here is derived from an EMBL/GenBank/DDBJ whole genome shotgun (WGS) entry which is preliminary data.</text>
</comment>
<dbReference type="PANTHER" id="PTHR46014:SF1">
    <property type="entry name" value="TETRATRICOPEPTIDE REPEAT PROTEIN 1"/>
    <property type="match status" value="1"/>
</dbReference>
<evidence type="ECO:0000256" key="1">
    <source>
        <dbReference type="SAM" id="MobiDB-lite"/>
    </source>
</evidence>
<dbReference type="InterPro" id="IPR019734">
    <property type="entry name" value="TPR_rpt"/>
</dbReference>
<feature type="compositionally biased region" description="Low complexity" evidence="1">
    <location>
        <begin position="244"/>
        <end position="253"/>
    </location>
</feature>
<organism evidence="2 3">
    <name type="scientific">Lithohypha guttulata</name>
    <dbReference type="NCBI Taxonomy" id="1690604"/>
    <lineage>
        <taxon>Eukaryota</taxon>
        <taxon>Fungi</taxon>
        <taxon>Dikarya</taxon>
        <taxon>Ascomycota</taxon>
        <taxon>Pezizomycotina</taxon>
        <taxon>Eurotiomycetes</taxon>
        <taxon>Chaetothyriomycetidae</taxon>
        <taxon>Chaetothyriales</taxon>
        <taxon>Trichomeriaceae</taxon>
        <taxon>Lithohypha</taxon>
    </lineage>
</organism>
<feature type="compositionally biased region" description="Basic and acidic residues" evidence="1">
    <location>
        <begin position="8"/>
        <end position="18"/>
    </location>
</feature>
<keyword evidence="3" id="KW-1185">Reference proteome</keyword>
<dbReference type="Gene3D" id="1.25.40.10">
    <property type="entry name" value="Tetratricopeptide repeat domain"/>
    <property type="match status" value="1"/>
</dbReference>
<gene>
    <name evidence="2" type="ORF">LTR05_006126</name>
</gene>
<dbReference type="Proteomes" id="UP001309876">
    <property type="component" value="Unassembled WGS sequence"/>
</dbReference>
<dbReference type="InterPro" id="IPR052769">
    <property type="entry name" value="TPR_domain_protein"/>
</dbReference>
<dbReference type="SUPFAM" id="SSF48452">
    <property type="entry name" value="TPR-like"/>
    <property type="match status" value="1"/>
</dbReference>
<reference evidence="2 3" key="1">
    <citation type="submission" date="2023-08" db="EMBL/GenBank/DDBJ databases">
        <title>Black Yeasts Isolated from many extreme environments.</title>
        <authorList>
            <person name="Coleine C."/>
            <person name="Stajich J.E."/>
            <person name="Selbmann L."/>
        </authorList>
    </citation>
    <scope>NUCLEOTIDE SEQUENCE [LARGE SCALE GENOMIC DNA]</scope>
    <source>
        <strain evidence="2 3">CCFEE 5910</strain>
    </source>
</reference>
<dbReference type="SMART" id="SM00028">
    <property type="entry name" value="TPR"/>
    <property type="match status" value="2"/>
</dbReference>
<accession>A0AAN7Y5H9</accession>
<dbReference type="PANTHER" id="PTHR46014">
    <property type="entry name" value="TETRATRICOPEPTIDE REPEAT PROTEIN 1"/>
    <property type="match status" value="1"/>
</dbReference>
<evidence type="ECO:0000313" key="2">
    <source>
        <dbReference type="EMBL" id="KAK5083623.1"/>
    </source>
</evidence>
<feature type="compositionally biased region" description="Low complexity" evidence="1">
    <location>
        <begin position="23"/>
        <end position="43"/>
    </location>
</feature>
<feature type="compositionally biased region" description="Polar residues" evidence="1">
    <location>
        <begin position="171"/>
        <end position="183"/>
    </location>
</feature>
<name>A0AAN7Y5H9_9EURO</name>
<feature type="region of interest" description="Disordered" evidence="1">
    <location>
        <begin position="236"/>
        <end position="278"/>
    </location>
</feature>
<dbReference type="InterPro" id="IPR011990">
    <property type="entry name" value="TPR-like_helical_dom_sf"/>
</dbReference>
<dbReference type="EMBL" id="JAVRRJ010000006">
    <property type="protein sequence ID" value="KAK5083623.1"/>
    <property type="molecule type" value="Genomic_DNA"/>
</dbReference>